<dbReference type="PATRIC" id="fig|106634.4.peg.1749"/>
<comment type="function">
    <text evidence="1">Plays a role in synthesis, processing and/or stability of 23S rRNA.</text>
</comment>
<proteinExistence type="inferred from homology"/>
<evidence type="ECO:0000313" key="7">
    <source>
        <dbReference type="Proteomes" id="UP000064201"/>
    </source>
</evidence>
<dbReference type="PANTHER" id="PTHR38099:SF1">
    <property type="entry name" value="LARGE RIBOSOMAL RNA SUBUNIT ACCUMULATION PROTEIN YCED"/>
    <property type="match status" value="1"/>
</dbReference>
<dbReference type="Proteomes" id="UP000064201">
    <property type="component" value="Chromosome"/>
</dbReference>
<dbReference type="RefSeq" id="WP_018175778.1">
    <property type="nucleotide sequence ID" value="NZ_CP011367.1"/>
</dbReference>
<evidence type="ECO:0000256" key="2">
    <source>
        <dbReference type="ARBA" id="ARBA00010740"/>
    </source>
</evidence>
<dbReference type="OrthoDB" id="9786771at2"/>
<keyword evidence="4" id="KW-0690">Ribosome biogenesis</keyword>
<name>A0A0G3G2F2_9GAMM</name>
<evidence type="ECO:0000313" key="6">
    <source>
        <dbReference type="EMBL" id="AKJ95403.1"/>
    </source>
</evidence>
<evidence type="ECO:0000256" key="5">
    <source>
        <dbReference type="ARBA" id="ARBA00031841"/>
    </source>
</evidence>
<evidence type="ECO:0000256" key="1">
    <source>
        <dbReference type="ARBA" id="ARBA00002868"/>
    </source>
</evidence>
<protein>
    <recommendedName>
        <fullName evidence="3">Large ribosomal RNA subunit accumulation protein YceD</fullName>
    </recommendedName>
    <alternativeName>
        <fullName evidence="5">23S rRNA accumulation protein YceD</fullName>
    </alternativeName>
</protein>
<dbReference type="Pfam" id="PF02620">
    <property type="entry name" value="YceD"/>
    <property type="match status" value="1"/>
</dbReference>
<dbReference type="AlphaFoldDB" id="A0A0G3G2F2"/>
<evidence type="ECO:0000256" key="4">
    <source>
        <dbReference type="ARBA" id="ARBA00022517"/>
    </source>
</evidence>
<keyword evidence="7" id="KW-1185">Reference proteome</keyword>
<dbReference type="GO" id="GO:0005829">
    <property type="term" value="C:cytosol"/>
    <property type="evidence" value="ECO:0007669"/>
    <property type="project" value="TreeGrafter"/>
</dbReference>
<comment type="similarity">
    <text evidence="2">Belongs to the DUF177 domain family.</text>
</comment>
<dbReference type="InterPro" id="IPR039255">
    <property type="entry name" value="YceD_bac"/>
</dbReference>
<evidence type="ECO:0000256" key="3">
    <source>
        <dbReference type="ARBA" id="ARBA00015716"/>
    </source>
</evidence>
<dbReference type="GO" id="GO:0042254">
    <property type="term" value="P:ribosome biogenesis"/>
    <property type="evidence" value="ECO:0007669"/>
    <property type="project" value="UniProtKB-KW"/>
</dbReference>
<dbReference type="KEGG" id="tvr:TVD_08550"/>
<dbReference type="STRING" id="106634.TVD_08550"/>
<organism evidence="6 7">
    <name type="scientific">Thioalkalivibrio versutus</name>
    <dbReference type="NCBI Taxonomy" id="106634"/>
    <lineage>
        <taxon>Bacteria</taxon>
        <taxon>Pseudomonadati</taxon>
        <taxon>Pseudomonadota</taxon>
        <taxon>Gammaproteobacteria</taxon>
        <taxon>Chromatiales</taxon>
        <taxon>Ectothiorhodospiraceae</taxon>
        <taxon>Thioalkalivibrio</taxon>
    </lineage>
</organism>
<dbReference type="InterPro" id="IPR003772">
    <property type="entry name" value="YceD"/>
</dbReference>
<sequence length="173" mass="19104">MSRIPVSLDPWQPRARHLEFEGDLRAEELPRLRADALPGHPLRVHAQFQLERGALDEIRLSGTITGELWQTCQRCLQPMAWEFRLEPDAVLLPPEGTPAGMSEGDDFVALEADGLLRPAAWVEEEILLAWPLVPRHADCEPAAGAEFEEGEGAENPFAVLEQLKKGGPDRGGS</sequence>
<dbReference type="EMBL" id="CP011367">
    <property type="protein sequence ID" value="AKJ95403.1"/>
    <property type="molecule type" value="Genomic_DNA"/>
</dbReference>
<reference evidence="6 7" key="1">
    <citation type="submission" date="2015-04" db="EMBL/GenBank/DDBJ databases">
        <title>Complete Sequence for the Genome of the Thioalkalivibrio versutus D301.</title>
        <authorList>
            <person name="Mu T."/>
            <person name="Zhou J."/>
            <person name="Xu X."/>
        </authorList>
    </citation>
    <scope>NUCLEOTIDE SEQUENCE [LARGE SCALE GENOMIC DNA]</scope>
    <source>
        <strain evidence="6 7">D301</strain>
    </source>
</reference>
<accession>A0A0G3G2F2</accession>
<dbReference type="PANTHER" id="PTHR38099">
    <property type="entry name" value="LARGE RIBOSOMAL RNA SUBUNIT ACCUMULATION PROTEIN YCED"/>
    <property type="match status" value="1"/>
</dbReference>
<gene>
    <name evidence="6" type="ORF">TVD_08550</name>
</gene>